<evidence type="ECO:0000256" key="1">
    <source>
        <dbReference type="ARBA" id="ARBA00004571"/>
    </source>
</evidence>
<keyword evidence="2 9" id="KW-0813">Transport</keyword>
<organism evidence="15 16">
    <name type="scientific">Novosphingobium soli</name>
    <dbReference type="NCBI Taxonomy" id="574956"/>
    <lineage>
        <taxon>Bacteria</taxon>
        <taxon>Pseudomonadati</taxon>
        <taxon>Pseudomonadota</taxon>
        <taxon>Alphaproteobacteria</taxon>
        <taxon>Sphingomonadales</taxon>
        <taxon>Sphingomonadaceae</taxon>
        <taxon>Novosphingobium</taxon>
    </lineage>
</organism>
<keyword evidence="4 9" id="KW-0812">Transmembrane</keyword>
<keyword evidence="8 9" id="KW-0998">Cell outer membrane</keyword>
<feature type="domain" description="TonB-dependent receptor plug" evidence="14">
    <location>
        <begin position="86"/>
        <end position="183"/>
    </location>
</feature>
<gene>
    <name evidence="15" type="ORF">ACFFJC_15735</name>
</gene>
<keyword evidence="7 9" id="KW-0472">Membrane</keyword>
<evidence type="ECO:0000256" key="9">
    <source>
        <dbReference type="PROSITE-ProRule" id="PRU01360"/>
    </source>
</evidence>
<dbReference type="EMBL" id="JBHLWK010000019">
    <property type="protein sequence ID" value="MFC0205716.1"/>
    <property type="molecule type" value="Genomic_DNA"/>
</dbReference>
<feature type="short sequence motif" description="TonB C-terminal box" evidence="11">
    <location>
        <begin position="669"/>
        <end position="686"/>
    </location>
</feature>
<name>A0ABV6CZC3_9SPHN</name>
<comment type="similarity">
    <text evidence="9">Belongs to the TonB-dependent receptor family.</text>
</comment>
<dbReference type="PROSITE" id="PS52016">
    <property type="entry name" value="TONB_DEPENDENT_REC_3"/>
    <property type="match status" value="1"/>
</dbReference>
<dbReference type="PROSITE" id="PS51257">
    <property type="entry name" value="PROKAR_LIPOPROTEIN"/>
    <property type="match status" value="1"/>
</dbReference>
<keyword evidence="16" id="KW-1185">Reference proteome</keyword>
<protein>
    <submittedName>
        <fullName evidence="15">TonB-dependent receptor plug domain-containing protein</fullName>
    </submittedName>
</protein>
<keyword evidence="3 9" id="KW-1134">Transmembrane beta strand</keyword>
<dbReference type="PROSITE" id="PS01156">
    <property type="entry name" value="TONB_DEPENDENT_REC_2"/>
    <property type="match status" value="1"/>
</dbReference>
<evidence type="ECO:0000256" key="12">
    <source>
        <dbReference type="SAM" id="MobiDB-lite"/>
    </source>
</evidence>
<sequence>MNTHKVSPAALAVVLLLACRPALADEVRAGEARAGEAGAEEAGAASDGAADAVSGDTGDSIVVTGQSVEETLPREIARYGSDLHEVSEQEIDERGAVDVAAALQAVPGLYVMPRSGPFSYVDLSLQGSRTQDVLWTVDGIRINNRLYGSTSPNDTLPASMVERIEVLKGGESLFYGTQAAAGVINVVTRSFADTFGGQVNAQVDSRAGTNVDGWVRGSAGRHRFVAWASHNRSEGYRPYSHLEPSATDRRYGYDLWSVGGKYQFDFGSDLLLNAQYQHTEADLDNLSPTRIRESRNDRNEEIASLRLDYVGSEAVQFFLKGYYHDWSTAYVQIRNDLAGGPPIVVYPEGTFWGYKDFGGSAVVKLRPHRGLEYLLGYDYQNFKGRDDVLLIGKTKERVHAGIAQVRTTDEISDRARLAAGLRYNDGSGSKKTVWNVSGRFDASEALYLEANGGTSFLLPSASQLYQIDPCCERGNPNLRPEESLGFNLSVGGTLAGRVTWQLTGFARRIDNLIDISYTDPDYPDGIYVNVDQRVKVRGAELQLGATIADAWELGASYTYTRSRDTGADVQRDRTPKQLARGSVAFRPADVPFSANVAVSWVGDTWRTVSGFGRRNYGDYVLVDAGFQIYPDGAARRHRFSVNLENIFDKDYATGLGSALRDDGSGRFLYATRGVPRTLRVSYGVSF</sequence>
<dbReference type="CDD" id="cd01347">
    <property type="entry name" value="ligand_gated_channel"/>
    <property type="match status" value="1"/>
</dbReference>
<dbReference type="InterPro" id="IPR036942">
    <property type="entry name" value="Beta-barrel_TonB_sf"/>
</dbReference>
<evidence type="ECO:0000256" key="7">
    <source>
        <dbReference type="ARBA" id="ARBA00023136"/>
    </source>
</evidence>
<proteinExistence type="inferred from homology"/>
<evidence type="ECO:0000256" key="2">
    <source>
        <dbReference type="ARBA" id="ARBA00022448"/>
    </source>
</evidence>
<dbReference type="Proteomes" id="UP001589798">
    <property type="component" value="Unassembled WGS sequence"/>
</dbReference>
<dbReference type="InterPro" id="IPR010916">
    <property type="entry name" value="TonB_box_CS"/>
</dbReference>
<comment type="subcellular location">
    <subcellularLocation>
        <location evidence="1 9">Cell outer membrane</location>
        <topology evidence="1 9">Multi-pass membrane protein</topology>
    </subcellularLocation>
</comment>
<evidence type="ECO:0000256" key="4">
    <source>
        <dbReference type="ARBA" id="ARBA00022692"/>
    </source>
</evidence>
<evidence type="ECO:0000256" key="6">
    <source>
        <dbReference type="ARBA" id="ARBA00023077"/>
    </source>
</evidence>
<feature type="short sequence motif" description="TonB box" evidence="10">
    <location>
        <begin position="60"/>
        <end position="66"/>
    </location>
</feature>
<dbReference type="PANTHER" id="PTHR30069">
    <property type="entry name" value="TONB-DEPENDENT OUTER MEMBRANE RECEPTOR"/>
    <property type="match status" value="1"/>
</dbReference>
<dbReference type="InterPro" id="IPR010917">
    <property type="entry name" value="TonB_rcpt_CS"/>
</dbReference>
<dbReference type="Gene3D" id="2.40.170.20">
    <property type="entry name" value="TonB-dependent receptor, beta-barrel domain"/>
    <property type="match status" value="1"/>
</dbReference>
<evidence type="ECO:0000259" key="14">
    <source>
        <dbReference type="Pfam" id="PF07715"/>
    </source>
</evidence>
<keyword evidence="6 10" id="KW-0798">TonB box</keyword>
<evidence type="ECO:0000256" key="13">
    <source>
        <dbReference type="SAM" id="SignalP"/>
    </source>
</evidence>
<feature type="chain" id="PRO_5046712177" evidence="13">
    <location>
        <begin position="25"/>
        <end position="686"/>
    </location>
</feature>
<keyword evidence="5 13" id="KW-0732">Signal</keyword>
<evidence type="ECO:0000313" key="16">
    <source>
        <dbReference type="Proteomes" id="UP001589798"/>
    </source>
</evidence>
<evidence type="ECO:0000313" key="15">
    <source>
        <dbReference type="EMBL" id="MFC0205716.1"/>
    </source>
</evidence>
<evidence type="ECO:0000256" key="10">
    <source>
        <dbReference type="PROSITE-ProRule" id="PRU10143"/>
    </source>
</evidence>
<feature type="signal peptide" evidence="13">
    <location>
        <begin position="1"/>
        <end position="24"/>
    </location>
</feature>
<evidence type="ECO:0000256" key="8">
    <source>
        <dbReference type="ARBA" id="ARBA00023237"/>
    </source>
</evidence>
<accession>A0ABV6CZC3</accession>
<dbReference type="SUPFAM" id="SSF56935">
    <property type="entry name" value="Porins"/>
    <property type="match status" value="1"/>
</dbReference>
<dbReference type="RefSeq" id="WP_379488445.1">
    <property type="nucleotide sequence ID" value="NZ_JBHLWK010000019.1"/>
</dbReference>
<reference evidence="15 16" key="1">
    <citation type="submission" date="2024-09" db="EMBL/GenBank/DDBJ databases">
        <authorList>
            <person name="Sun Q."/>
            <person name="Mori K."/>
        </authorList>
    </citation>
    <scope>NUCLEOTIDE SEQUENCE [LARGE SCALE GENOMIC DNA]</scope>
    <source>
        <strain evidence="15 16">CCM 7706</strain>
    </source>
</reference>
<dbReference type="InterPro" id="IPR037066">
    <property type="entry name" value="Plug_dom_sf"/>
</dbReference>
<keyword evidence="15" id="KW-0675">Receptor</keyword>
<evidence type="ECO:0000256" key="11">
    <source>
        <dbReference type="PROSITE-ProRule" id="PRU10144"/>
    </source>
</evidence>
<dbReference type="PANTHER" id="PTHR30069:SF29">
    <property type="entry name" value="HEMOGLOBIN AND HEMOGLOBIN-HAPTOGLOBIN-BINDING PROTEIN 1-RELATED"/>
    <property type="match status" value="1"/>
</dbReference>
<dbReference type="Pfam" id="PF07715">
    <property type="entry name" value="Plug"/>
    <property type="match status" value="1"/>
</dbReference>
<evidence type="ECO:0000256" key="3">
    <source>
        <dbReference type="ARBA" id="ARBA00022452"/>
    </source>
</evidence>
<evidence type="ECO:0000256" key="5">
    <source>
        <dbReference type="ARBA" id="ARBA00022729"/>
    </source>
</evidence>
<comment type="caution">
    <text evidence="15">The sequence shown here is derived from an EMBL/GenBank/DDBJ whole genome shotgun (WGS) entry which is preliminary data.</text>
</comment>
<dbReference type="InterPro" id="IPR039426">
    <property type="entry name" value="TonB-dep_rcpt-like"/>
</dbReference>
<dbReference type="InterPro" id="IPR012910">
    <property type="entry name" value="Plug_dom"/>
</dbReference>
<dbReference type="PROSITE" id="PS00430">
    <property type="entry name" value="TONB_DEPENDENT_REC_1"/>
    <property type="match status" value="1"/>
</dbReference>
<dbReference type="Gene3D" id="2.170.130.10">
    <property type="entry name" value="TonB-dependent receptor, plug domain"/>
    <property type="match status" value="1"/>
</dbReference>
<feature type="region of interest" description="Disordered" evidence="12">
    <location>
        <begin position="35"/>
        <end position="56"/>
    </location>
</feature>